<name>V3Z835_LOTGI</name>
<evidence type="ECO:0000256" key="9">
    <source>
        <dbReference type="ARBA" id="ARBA00038884"/>
    </source>
</evidence>
<evidence type="ECO:0000256" key="2">
    <source>
        <dbReference type="ARBA" id="ARBA00005851"/>
    </source>
</evidence>
<dbReference type="STRING" id="225164.V3Z835"/>
<evidence type="ECO:0000256" key="3">
    <source>
        <dbReference type="ARBA" id="ARBA00011233"/>
    </source>
</evidence>
<dbReference type="Pfam" id="PF01187">
    <property type="entry name" value="MIF"/>
    <property type="match status" value="1"/>
</dbReference>
<keyword evidence="6" id="KW-0470">Melanin biosynthesis</keyword>
<evidence type="ECO:0000256" key="8">
    <source>
        <dbReference type="ARBA" id="ARBA00037460"/>
    </source>
</evidence>
<dbReference type="AlphaFoldDB" id="V3Z835"/>
<gene>
    <name evidence="10" type="ORF">LOTGIDRAFT_235179</name>
</gene>
<dbReference type="GO" id="GO:0005737">
    <property type="term" value="C:cytoplasm"/>
    <property type="evidence" value="ECO:0007669"/>
    <property type="project" value="UniProtKB-SubCell"/>
</dbReference>
<proteinExistence type="inferred from homology"/>
<dbReference type="GO" id="GO:0050178">
    <property type="term" value="F:phenylpyruvate tautomerase activity"/>
    <property type="evidence" value="ECO:0007669"/>
    <property type="project" value="TreeGrafter"/>
</dbReference>
<reference evidence="10 11" key="1">
    <citation type="journal article" date="2013" name="Nature">
        <title>Insights into bilaterian evolution from three spiralian genomes.</title>
        <authorList>
            <person name="Simakov O."/>
            <person name="Marletaz F."/>
            <person name="Cho S.J."/>
            <person name="Edsinger-Gonzales E."/>
            <person name="Havlak P."/>
            <person name="Hellsten U."/>
            <person name="Kuo D.H."/>
            <person name="Larsson T."/>
            <person name="Lv J."/>
            <person name="Arendt D."/>
            <person name="Savage R."/>
            <person name="Osoegawa K."/>
            <person name="de Jong P."/>
            <person name="Grimwood J."/>
            <person name="Chapman J.A."/>
            <person name="Shapiro H."/>
            <person name="Aerts A."/>
            <person name="Otillar R.P."/>
            <person name="Terry A.Y."/>
            <person name="Boore J.L."/>
            <person name="Grigoriev I.V."/>
            <person name="Lindberg D.R."/>
            <person name="Seaver E.C."/>
            <person name="Weisblat D.A."/>
            <person name="Putnam N.H."/>
            <person name="Rokhsar D.S."/>
        </authorList>
    </citation>
    <scope>NUCLEOTIDE SEQUENCE [LARGE SCALE GENOMIC DNA]</scope>
</reference>
<keyword evidence="5" id="KW-0007">Acetylation</keyword>
<evidence type="ECO:0000313" key="11">
    <source>
        <dbReference type="Proteomes" id="UP000030746"/>
    </source>
</evidence>
<dbReference type="EMBL" id="KB202954">
    <property type="protein sequence ID" value="ESO87008.1"/>
    <property type="molecule type" value="Genomic_DNA"/>
</dbReference>
<evidence type="ECO:0000256" key="4">
    <source>
        <dbReference type="ARBA" id="ARBA00022490"/>
    </source>
</evidence>
<sequence length="109" mass="12335">MPICVVHTSVKDEDIPEGFEKGMAEKVAEVLLKPLTNVTVIVHGGCRLYRKETTLPSCVVQLYSIGVFDAARNPTYTPPLIEFIRSQLKLAENRVVIHYREAEKYQFGQ</sequence>
<dbReference type="GO" id="GO:0042438">
    <property type="term" value="P:melanin biosynthetic process"/>
    <property type="evidence" value="ECO:0007669"/>
    <property type="project" value="UniProtKB-KW"/>
</dbReference>
<keyword evidence="11" id="KW-1185">Reference proteome</keyword>
<dbReference type="Proteomes" id="UP000030746">
    <property type="component" value="Unassembled WGS sequence"/>
</dbReference>
<accession>V3Z835</accession>
<evidence type="ECO:0000313" key="10">
    <source>
        <dbReference type="EMBL" id="ESO87008.1"/>
    </source>
</evidence>
<dbReference type="GO" id="GO:0005615">
    <property type="term" value="C:extracellular space"/>
    <property type="evidence" value="ECO:0007669"/>
    <property type="project" value="TreeGrafter"/>
</dbReference>
<dbReference type="OMA" id="PDRINIR"/>
<dbReference type="GeneID" id="20249775"/>
<dbReference type="GO" id="GO:0033981">
    <property type="term" value="F:D-dopachrome decarboxylase activity"/>
    <property type="evidence" value="ECO:0007669"/>
    <property type="project" value="UniProtKB-EC"/>
</dbReference>
<dbReference type="InterPro" id="IPR014347">
    <property type="entry name" value="Tautomerase/MIF_sf"/>
</dbReference>
<evidence type="ECO:0000256" key="7">
    <source>
        <dbReference type="ARBA" id="ARBA00023239"/>
    </source>
</evidence>
<evidence type="ECO:0000256" key="6">
    <source>
        <dbReference type="ARBA" id="ARBA00023101"/>
    </source>
</evidence>
<comment type="subcellular location">
    <subcellularLocation>
        <location evidence="1">Cytoplasm</location>
    </subcellularLocation>
</comment>
<dbReference type="Gene3D" id="3.30.429.10">
    <property type="entry name" value="Macrophage Migration Inhibitory Factor"/>
    <property type="match status" value="1"/>
</dbReference>
<evidence type="ECO:0000256" key="5">
    <source>
        <dbReference type="ARBA" id="ARBA00022990"/>
    </source>
</evidence>
<dbReference type="KEGG" id="lgi:LOTGIDRAFT_235179"/>
<dbReference type="EC" id="4.1.1.84" evidence="9"/>
<dbReference type="OrthoDB" id="6080988at2759"/>
<organism evidence="10 11">
    <name type="scientific">Lottia gigantea</name>
    <name type="common">Giant owl limpet</name>
    <dbReference type="NCBI Taxonomy" id="225164"/>
    <lineage>
        <taxon>Eukaryota</taxon>
        <taxon>Metazoa</taxon>
        <taxon>Spiralia</taxon>
        <taxon>Lophotrochozoa</taxon>
        <taxon>Mollusca</taxon>
        <taxon>Gastropoda</taxon>
        <taxon>Patellogastropoda</taxon>
        <taxon>Lottioidea</taxon>
        <taxon>Lottiidae</taxon>
        <taxon>Lottia</taxon>
    </lineage>
</organism>
<comment type="subunit">
    <text evidence="3">Homotrimer.</text>
</comment>
<dbReference type="PANTHER" id="PTHR11954:SF22">
    <property type="entry name" value="D-DOPACHROME DECARBOXYLASE"/>
    <property type="match status" value="1"/>
</dbReference>
<protein>
    <recommendedName>
        <fullName evidence="9">D-dopachrome decarboxylase</fullName>
        <ecNumber evidence="9">4.1.1.84</ecNumber>
    </recommendedName>
</protein>
<comment type="function">
    <text evidence="8">Tautomerization of D-dopachrome with decarboxylation to give 5,6-dihydroxyindole (DHI).</text>
</comment>
<keyword evidence="7" id="KW-0456">Lyase</keyword>
<evidence type="ECO:0000256" key="1">
    <source>
        <dbReference type="ARBA" id="ARBA00004496"/>
    </source>
</evidence>
<comment type="similarity">
    <text evidence="2">Belongs to the MIF family.</text>
</comment>
<dbReference type="SUPFAM" id="SSF55331">
    <property type="entry name" value="Tautomerase/MIF"/>
    <property type="match status" value="1"/>
</dbReference>
<dbReference type="CTD" id="20249775"/>
<keyword evidence="4" id="KW-0963">Cytoplasm</keyword>
<dbReference type="RefSeq" id="XP_009062402.1">
    <property type="nucleotide sequence ID" value="XM_009064154.1"/>
</dbReference>
<dbReference type="HOGENOM" id="CLU_129906_2_0_1"/>
<dbReference type="InterPro" id="IPR001398">
    <property type="entry name" value="Macrophage_inhib_fac"/>
</dbReference>
<dbReference type="PANTHER" id="PTHR11954">
    <property type="entry name" value="D-DOPACHROME DECARBOXYLASE"/>
    <property type="match status" value="1"/>
</dbReference>